<dbReference type="Proteomes" id="UP000051820">
    <property type="component" value="Unassembled WGS sequence"/>
</dbReference>
<comment type="caution">
    <text evidence="2">The sequence shown here is derived from an EMBL/GenBank/DDBJ whole genome shotgun (WGS) entry which is preliminary data.</text>
</comment>
<evidence type="ECO:0000313" key="2">
    <source>
        <dbReference type="EMBL" id="KRM12566.1"/>
    </source>
</evidence>
<dbReference type="AlphaFoldDB" id="A0A0R1WCA5"/>
<dbReference type="InterPro" id="IPR024515">
    <property type="entry name" value="DUF3397"/>
</dbReference>
<accession>A0A0R1WCA5</accession>
<evidence type="ECO:0000313" key="3">
    <source>
        <dbReference type="Proteomes" id="UP000051820"/>
    </source>
</evidence>
<evidence type="ECO:0000256" key="1">
    <source>
        <dbReference type="SAM" id="Phobius"/>
    </source>
</evidence>
<gene>
    <name evidence="2" type="ORF">FD16_GL002317</name>
</gene>
<keyword evidence="1" id="KW-1133">Transmembrane helix</keyword>
<protein>
    <submittedName>
        <fullName evidence="2">Uncharacterized protein</fullName>
    </submittedName>
</protein>
<dbReference type="Pfam" id="PF11877">
    <property type="entry name" value="DUF3397"/>
    <property type="match status" value="1"/>
</dbReference>
<sequence length="53" mass="6201">MIGWALVGILLVIVQIAFSGELIYRRFWRSFWQFSVLYSIIVYIGSIIFILMG</sequence>
<keyword evidence="1" id="KW-0812">Transmembrane</keyword>
<organism evidence="2 3">
    <name type="scientific">Paucilactobacillus suebicus DSM 5007 = KCTC 3549</name>
    <dbReference type="NCBI Taxonomy" id="1423807"/>
    <lineage>
        <taxon>Bacteria</taxon>
        <taxon>Bacillati</taxon>
        <taxon>Bacillota</taxon>
        <taxon>Bacilli</taxon>
        <taxon>Lactobacillales</taxon>
        <taxon>Lactobacillaceae</taxon>
        <taxon>Paucilactobacillus</taxon>
    </lineage>
</organism>
<dbReference type="EMBL" id="AZGF01000007">
    <property type="protein sequence ID" value="KRM12566.1"/>
    <property type="molecule type" value="Genomic_DNA"/>
</dbReference>
<dbReference type="PATRIC" id="fig|1423807.3.peg.2384"/>
<dbReference type="STRING" id="1423807.FD16_GL002317"/>
<reference evidence="2 3" key="1">
    <citation type="journal article" date="2015" name="Genome Announc.">
        <title>Expanding the biotechnology potential of lactobacilli through comparative genomics of 213 strains and associated genera.</title>
        <authorList>
            <person name="Sun Z."/>
            <person name="Harris H.M."/>
            <person name="McCann A."/>
            <person name="Guo C."/>
            <person name="Argimon S."/>
            <person name="Zhang W."/>
            <person name="Yang X."/>
            <person name="Jeffery I.B."/>
            <person name="Cooney J.C."/>
            <person name="Kagawa T.F."/>
            <person name="Liu W."/>
            <person name="Song Y."/>
            <person name="Salvetti E."/>
            <person name="Wrobel A."/>
            <person name="Rasinkangas P."/>
            <person name="Parkhill J."/>
            <person name="Rea M.C."/>
            <person name="O'Sullivan O."/>
            <person name="Ritari J."/>
            <person name="Douillard F.P."/>
            <person name="Paul Ross R."/>
            <person name="Yang R."/>
            <person name="Briner A.E."/>
            <person name="Felis G.E."/>
            <person name="de Vos W.M."/>
            <person name="Barrangou R."/>
            <person name="Klaenhammer T.R."/>
            <person name="Caufield P.W."/>
            <person name="Cui Y."/>
            <person name="Zhang H."/>
            <person name="O'Toole P.W."/>
        </authorList>
    </citation>
    <scope>NUCLEOTIDE SEQUENCE [LARGE SCALE GENOMIC DNA]</scope>
    <source>
        <strain evidence="2 3">DSM 5007</strain>
    </source>
</reference>
<proteinExistence type="predicted"/>
<name>A0A0R1WCA5_9LACO</name>
<keyword evidence="1" id="KW-0472">Membrane</keyword>
<feature type="transmembrane region" description="Helical" evidence="1">
    <location>
        <begin position="35"/>
        <end position="52"/>
    </location>
</feature>
<keyword evidence="3" id="KW-1185">Reference proteome</keyword>